<keyword evidence="8 12" id="KW-0067">ATP-binding</keyword>
<dbReference type="CDD" id="cd01174">
    <property type="entry name" value="ribokinase"/>
    <property type="match status" value="1"/>
</dbReference>
<keyword evidence="7 12" id="KW-0418">Kinase</keyword>
<dbReference type="InterPro" id="IPR011877">
    <property type="entry name" value="Ribokinase"/>
</dbReference>
<reference evidence="14 15" key="1">
    <citation type="submission" date="2019-03" db="EMBL/GenBank/DDBJ databases">
        <title>Genome sequence of Lentibacillus salicampi ATCC BAA-719.</title>
        <authorList>
            <person name="Maclea K.S."/>
            <person name="Simoes Junior M."/>
        </authorList>
    </citation>
    <scope>NUCLEOTIDE SEQUENCE [LARGE SCALE GENOMIC DNA]</scope>
    <source>
        <strain evidence="14 15">ATCC BAA-719</strain>
    </source>
</reference>
<evidence type="ECO:0000256" key="5">
    <source>
        <dbReference type="ARBA" id="ARBA00022723"/>
    </source>
</evidence>
<dbReference type="InterPro" id="IPR029056">
    <property type="entry name" value="Ribokinase-like"/>
</dbReference>
<evidence type="ECO:0000256" key="2">
    <source>
        <dbReference type="ARBA" id="ARBA00012035"/>
    </source>
</evidence>
<gene>
    <name evidence="12 14" type="primary">rbsK</name>
    <name evidence="14" type="ORF">E4U82_02765</name>
</gene>
<dbReference type="GO" id="GO:0046872">
    <property type="term" value="F:metal ion binding"/>
    <property type="evidence" value="ECO:0007669"/>
    <property type="project" value="UniProtKB-KW"/>
</dbReference>
<keyword evidence="4 12" id="KW-0808">Transferase</keyword>
<comment type="subunit">
    <text evidence="12">Homodimer.</text>
</comment>
<dbReference type="Proteomes" id="UP000298484">
    <property type="component" value="Unassembled WGS sequence"/>
</dbReference>
<comment type="similarity">
    <text evidence="12">Belongs to the carbohydrate kinase PfkB family. Ribokinase subfamily.</text>
</comment>
<dbReference type="EMBL" id="SRHY01000002">
    <property type="protein sequence ID" value="TFJ94195.1"/>
    <property type="molecule type" value="Genomic_DNA"/>
</dbReference>
<dbReference type="PROSITE" id="PS00584">
    <property type="entry name" value="PFKB_KINASES_2"/>
    <property type="match status" value="1"/>
</dbReference>
<feature type="binding site" evidence="12">
    <location>
        <position position="142"/>
    </location>
    <ligand>
        <name>substrate</name>
    </ligand>
</feature>
<evidence type="ECO:0000313" key="14">
    <source>
        <dbReference type="EMBL" id="TFJ94195.1"/>
    </source>
</evidence>
<feature type="binding site" evidence="12">
    <location>
        <position position="265"/>
    </location>
    <ligand>
        <name>ATP</name>
        <dbReference type="ChEBI" id="CHEBI:30616"/>
    </ligand>
</feature>
<feature type="domain" description="Carbohydrate kinase PfkB" evidence="13">
    <location>
        <begin position="5"/>
        <end position="283"/>
    </location>
</feature>
<feature type="binding site" evidence="12">
    <location>
        <position position="276"/>
    </location>
    <ligand>
        <name>K(+)</name>
        <dbReference type="ChEBI" id="CHEBI:29103"/>
    </ligand>
</feature>
<evidence type="ECO:0000256" key="1">
    <source>
        <dbReference type="ARBA" id="ARBA00005380"/>
    </source>
</evidence>
<dbReference type="OrthoDB" id="9775849at2"/>
<keyword evidence="12" id="KW-0963">Cytoplasm</keyword>
<evidence type="ECO:0000256" key="12">
    <source>
        <dbReference type="HAMAP-Rule" id="MF_01987"/>
    </source>
</evidence>
<evidence type="ECO:0000256" key="6">
    <source>
        <dbReference type="ARBA" id="ARBA00022741"/>
    </source>
</evidence>
<dbReference type="InterPro" id="IPR002173">
    <property type="entry name" value="Carboh/pur_kinase_PfkB_CS"/>
</dbReference>
<sequence>MNTKPNVCIVGSINMDLTVITDKMPMQGETVLGDKFFTSPGGKGANQAVAAARMGANVNFIGAVGDDSFGPTLRQNLANEGVETKGIETMSDEATGTATIILSESDNRIIVAPGANNRVTPELVMQHSDLIKNSDVVLLQLEIPMETIMAVTELAEANKVPVILNPAPFQPLPEEVLKNTAYLTPNEIELASMKEDPLFESIQEKLIVTRGDKGISFAENGAEREISGHSVQVTDTTGAGDTFNGALAAELAGGAELSDALVMANAAAALSVSKTGAQGGMPTKQDIQEFLRKRKMSE</sequence>
<evidence type="ECO:0000256" key="4">
    <source>
        <dbReference type="ARBA" id="ARBA00022679"/>
    </source>
</evidence>
<feature type="active site" description="Proton acceptor" evidence="12">
    <location>
        <position position="241"/>
    </location>
</feature>
<comment type="pathway">
    <text evidence="12">Carbohydrate metabolism; D-ribose degradation; D-ribose 5-phosphate from beta-D-ribopyranose: step 2/2.</text>
</comment>
<organism evidence="14 15">
    <name type="scientific">Lentibacillus salicampi</name>
    <dbReference type="NCBI Taxonomy" id="175306"/>
    <lineage>
        <taxon>Bacteria</taxon>
        <taxon>Bacillati</taxon>
        <taxon>Bacillota</taxon>
        <taxon>Bacilli</taxon>
        <taxon>Bacillales</taxon>
        <taxon>Bacillaceae</taxon>
        <taxon>Lentibacillus</taxon>
    </lineage>
</organism>
<dbReference type="GO" id="GO:0004747">
    <property type="term" value="F:ribokinase activity"/>
    <property type="evidence" value="ECO:0007669"/>
    <property type="project" value="UniProtKB-UniRule"/>
</dbReference>
<dbReference type="Gene3D" id="3.40.1190.20">
    <property type="match status" value="1"/>
</dbReference>
<evidence type="ECO:0000256" key="8">
    <source>
        <dbReference type="ARBA" id="ARBA00022840"/>
    </source>
</evidence>
<proteinExistence type="inferred from homology"/>
<name>A0A4Y9AFJ3_9BACI</name>
<comment type="similarity">
    <text evidence="1">Belongs to the carbohydrate kinase pfkB family.</text>
</comment>
<dbReference type="HAMAP" id="MF_01987">
    <property type="entry name" value="Ribokinase"/>
    <property type="match status" value="1"/>
</dbReference>
<evidence type="ECO:0000259" key="13">
    <source>
        <dbReference type="Pfam" id="PF00294"/>
    </source>
</evidence>
<comment type="subcellular location">
    <subcellularLocation>
        <location evidence="12">Cytoplasm</location>
    </subcellularLocation>
</comment>
<feature type="binding site" evidence="12">
    <location>
        <begin position="14"/>
        <end position="16"/>
    </location>
    <ligand>
        <name>substrate</name>
    </ligand>
</feature>
<evidence type="ECO:0000256" key="11">
    <source>
        <dbReference type="ARBA" id="ARBA00023277"/>
    </source>
</evidence>
<feature type="binding site" evidence="12">
    <location>
        <position position="186"/>
    </location>
    <ligand>
        <name>ATP</name>
        <dbReference type="ChEBI" id="CHEBI:30616"/>
    </ligand>
</feature>
<comment type="caution">
    <text evidence="12">Lacks conserved residue(s) required for the propagation of feature annotation.</text>
</comment>
<evidence type="ECO:0000313" key="15">
    <source>
        <dbReference type="Proteomes" id="UP000298484"/>
    </source>
</evidence>
<dbReference type="NCBIfam" id="TIGR02152">
    <property type="entry name" value="D_ribokin_bact"/>
    <property type="match status" value="1"/>
</dbReference>
<evidence type="ECO:0000256" key="3">
    <source>
        <dbReference type="ARBA" id="ARBA00016943"/>
    </source>
</evidence>
<dbReference type="PANTHER" id="PTHR10584">
    <property type="entry name" value="SUGAR KINASE"/>
    <property type="match status" value="1"/>
</dbReference>
<dbReference type="GO" id="GO:0005524">
    <property type="term" value="F:ATP binding"/>
    <property type="evidence" value="ECO:0007669"/>
    <property type="project" value="UniProtKB-UniRule"/>
</dbReference>
<dbReference type="PANTHER" id="PTHR10584:SF166">
    <property type="entry name" value="RIBOKINASE"/>
    <property type="match status" value="1"/>
</dbReference>
<evidence type="ECO:0000256" key="9">
    <source>
        <dbReference type="ARBA" id="ARBA00022842"/>
    </source>
</evidence>
<keyword evidence="10 12" id="KW-0630">Potassium</keyword>
<feature type="binding site" evidence="12">
    <location>
        <begin position="42"/>
        <end position="46"/>
    </location>
    <ligand>
        <name>substrate</name>
    </ligand>
</feature>
<comment type="caution">
    <text evidence="14">The sequence shown here is derived from an EMBL/GenBank/DDBJ whole genome shotgun (WGS) entry which is preliminary data.</text>
</comment>
<evidence type="ECO:0000256" key="7">
    <source>
        <dbReference type="ARBA" id="ARBA00022777"/>
    </source>
</evidence>
<evidence type="ECO:0000256" key="10">
    <source>
        <dbReference type="ARBA" id="ARBA00022958"/>
    </source>
</evidence>
<dbReference type="Pfam" id="PF00294">
    <property type="entry name" value="PfkB"/>
    <property type="match status" value="1"/>
</dbReference>
<keyword evidence="11 12" id="KW-0119">Carbohydrate metabolism</keyword>
<comment type="catalytic activity">
    <reaction evidence="12">
        <text>D-ribose + ATP = D-ribose 5-phosphate + ADP + H(+)</text>
        <dbReference type="Rhea" id="RHEA:13697"/>
        <dbReference type="ChEBI" id="CHEBI:15378"/>
        <dbReference type="ChEBI" id="CHEBI:30616"/>
        <dbReference type="ChEBI" id="CHEBI:47013"/>
        <dbReference type="ChEBI" id="CHEBI:78346"/>
        <dbReference type="ChEBI" id="CHEBI:456216"/>
        <dbReference type="EC" id="2.7.1.15"/>
    </reaction>
</comment>
<dbReference type="RefSeq" id="WP_135108510.1">
    <property type="nucleotide sequence ID" value="NZ_SRHY01000002.1"/>
</dbReference>
<feature type="binding site" evidence="12">
    <location>
        <position position="237"/>
    </location>
    <ligand>
        <name>K(+)</name>
        <dbReference type="ChEBI" id="CHEBI:29103"/>
    </ligand>
</feature>
<feature type="binding site" evidence="12">
    <location>
        <position position="271"/>
    </location>
    <ligand>
        <name>K(+)</name>
        <dbReference type="ChEBI" id="CHEBI:29103"/>
    </ligand>
</feature>
<keyword evidence="5 12" id="KW-0479">Metal-binding</keyword>
<dbReference type="UniPathway" id="UPA00916">
    <property type="reaction ID" value="UER00889"/>
</dbReference>
<dbReference type="GO" id="GO:0005829">
    <property type="term" value="C:cytosol"/>
    <property type="evidence" value="ECO:0007669"/>
    <property type="project" value="TreeGrafter"/>
</dbReference>
<comment type="activity regulation">
    <text evidence="12">Activated by a monovalent cation that binds near, but not in, the active site. The most likely occupant of the site in vivo is potassium. Ion binding induces a conformational change that may alter substrate affinity.</text>
</comment>
<dbReference type="InterPro" id="IPR002139">
    <property type="entry name" value="Ribo/fructo_kinase"/>
</dbReference>
<feature type="binding site" evidence="12">
    <location>
        <begin position="209"/>
        <end position="214"/>
    </location>
    <ligand>
        <name>ATP</name>
        <dbReference type="ChEBI" id="CHEBI:30616"/>
    </ligand>
</feature>
<keyword evidence="6 12" id="KW-0547">Nucleotide-binding</keyword>
<dbReference type="PRINTS" id="PR00990">
    <property type="entry name" value="RIBOKINASE"/>
</dbReference>
<dbReference type="InterPro" id="IPR011611">
    <property type="entry name" value="PfkB_dom"/>
</dbReference>
<feature type="binding site" evidence="12">
    <location>
        <begin position="240"/>
        <end position="241"/>
    </location>
    <ligand>
        <name>ATP</name>
        <dbReference type="ChEBI" id="CHEBI:30616"/>
    </ligand>
</feature>
<dbReference type="EC" id="2.7.1.15" evidence="2 12"/>
<feature type="binding site" evidence="12">
    <location>
        <position position="274"/>
    </location>
    <ligand>
        <name>K(+)</name>
        <dbReference type="ChEBI" id="CHEBI:29103"/>
    </ligand>
</feature>
<dbReference type="SUPFAM" id="SSF53613">
    <property type="entry name" value="Ribokinase-like"/>
    <property type="match status" value="1"/>
</dbReference>
<dbReference type="AlphaFoldDB" id="A0A4Y9AFJ3"/>
<keyword evidence="9 12" id="KW-0460">Magnesium</keyword>
<feature type="binding site" evidence="12">
    <location>
        <position position="241"/>
    </location>
    <ligand>
        <name>substrate</name>
    </ligand>
</feature>
<comment type="cofactor">
    <cofactor evidence="12">
        <name>Mg(2+)</name>
        <dbReference type="ChEBI" id="CHEBI:18420"/>
    </cofactor>
    <text evidence="12">Requires a divalent cation, most likely magnesium in vivo, as an electrophilic catalyst to aid phosphoryl group transfer. It is the chelate of the metal and the nucleotide that is the actual substrate.</text>
</comment>
<dbReference type="GO" id="GO:0019303">
    <property type="term" value="P:D-ribose catabolic process"/>
    <property type="evidence" value="ECO:0007669"/>
    <property type="project" value="UniProtKB-UniRule"/>
</dbReference>
<feature type="binding site" evidence="12">
    <location>
        <position position="235"/>
    </location>
    <ligand>
        <name>K(+)</name>
        <dbReference type="ChEBI" id="CHEBI:29103"/>
    </ligand>
</feature>
<keyword evidence="15" id="KW-1185">Reference proteome</keyword>
<accession>A0A4Y9AFJ3</accession>
<comment type="function">
    <text evidence="12">Catalyzes the phosphorylation of ribose at O-5 in a reaction requiring ATP and magnesium. The resulting D-ribose-5-phosphate can then be used either for sythesis of nucleotides, histidine, and tryptophan, or as a component of the pentose phosphate pathway.</text>
</comment>
<protein>
    <recommendedName>
        <fullName evidence="3 12">Ribokinase</fullName>
        <shortName evidence="12">RK</shortName>
        <ecNumber evidence="2 12">2.7.1.15</ecNumber>
    </recommendedName>
</protein>